<dbReference type="InterPro" id="IPR056798">
    <property type="entry name" value="ADH_Fe_C"/>
</dbReference>
<feature type="domain" description="Fe-containing alcohol dehydrogenase-like C-terminal" evidence="5">
    <location>
        <begin position="189"/>
        <end position="385"/>
    </location>
</feature>
<gene>
    <name evidence="6" type="ORF">BEH_10635</name>
</gene>
<dbReference type="Gene3D" id="1.20.1090.10">
    <property type="entry name" value="Dehydroquinate synthase-like - alpha domain"/>
    <property type="match status" value="1"/>
</dbReference>
<evidence type="ECO:0000313" key="7">
    <source>
        <dbReference type="Proteomes" id="UP000036202"/>
    </source>
</evidence>
<dbReference type="Pfam" id="PF00465">
    <property type="entry name" value="Fe-ADH"/>
    <property type="match status" value="1"/>
</dbReference>
<dbReference type="PANTHER" id="PTHR11496:SF102">
    <property type="entry name" value="ALCOHOL DEHYDROGENASE 4"/>
    <property type="match status" value="1"/>
</dbReference>
<sequence>MKTYSKFSMPESVFYGRDALKQLGDEVATYGKRALLISDRVMEKIGHVGKCTDLLEKANVAYSSYLDVNSEPTDSHVKEALDICIKEKCDVVIAIGGGSCIDAAKAVAVLATNRGGINDYLHSTSALTKEPLPLVTIPTTAGTGSEVTNVTVITNTKEDIKMMIKHPAFLPKVAIVDPILTLSTPPSVTAATGIDALCHAIEAYLSKRSQPLTDNLALSAIEDILTYIKRAYDNGEDMEAREKMATASMKAGLAFTNASVTLVHGMSRPVGALFHVPHGISNAMLLPAVLKFTKEEATEKLAVIGRLLYPESKAFEDERLADLVIHKIKLLCSELNIPNMEKWGIDKEEFKQVVAKMATDALASGSPGNNPKVPSHEEIVELYYTCYEYDFSVNEEMLKS</sequence>
<evidence type="ECO:0000313" key="6">
    <source>
        <dbReference type="EMBL" id="AKO92504.1"/>
    </source>
</evidence>
<dbReference type="Pfam" id="PF25137">
    <property type="entry name" value="ADH_Fe_C"/>
    <property type="match status" value="1"/>
</dbReference>
<reference evidence="6 7" key="1">
    <citation type="journal article" date="2015" name="PLoS ONE">
        <title>Genome Sequence of Bacillus endophyticus and Analysis of Its Companion Mechanism in the Ketogulonigenium vulgare-Bacillus Strain Consortium.</title>
        <authorList>
            <person name="Jia N."/>
            <person name="Du J."/>
            <person name="Ding M.Z."/>
            <person name="Gao F."/>
            <person name="Yuan Y.J."/>
        </authorList>
    </citation>
    <scope>NUCLEOTIDE SEQUENCE [LARGE SCALE GENOMIC DNA]</scope>
    <source>
        <strain evidence="6 7">Hbe603</strain>
    </source>
</reference>
<proteinExistence type="inferred from homology"/>
<dbReference type="GO" id="GO:0004022">
    <property type="term" value="F:alcohol dehydrogenase (NAD+) activity"/>
    <property type="evidence" value="ECO:0007669"/>
    <property type="project" value="UniProtKB-ARBA"/>
</dbReference>
<accession>A0A1X7E769</accession>
<dbReference type="Gene3D" id="3.40.50.1970">
    <property type="match status" value="1"/>
</dbReference>
<evidence type="ECO:0000256" key="1">
    <source>
        <dbReference type="ARBA" id="ARBA00007358"/>
    </source>
</evidence>
<dbReference type="RefSeq" id="WP_046217175.1">
    <property type="nucleotide sequence ID" value="NZ_CP011974.1"/>
</dbReference>
<dbReference type="EMBL" id="CP011974">
    <property type="protein sequence ID" value="AKO92504.1"/>
    <property type="molecule type" value="Genomic_DNA"/>
</dbReference>
<dbReference type="Proteomes" id="UP000036202">
    <property type="component" value="Chromosome"/>
</dbReference>
<dbReference type="AlphaFoldDB" id="A0A1X7E769"/>
<dbReference type="GO" id="GO:0046872">
    <property type="term" value="F:metal ion binding"/>
    <property type="evidence" value="ECO:0007669"/>
    <property type="project" value="InterPro"/>
</dbReference>
<evidence type="ECO:0000259" key="4">
    <source>
        <dbReference type="Pfam" id="PF00465"/>
    </source>
</evidence>
<dbReference type="FunFam" id="1.20.1090.10:FF:000001">
    <property type="entry name" value="Aldehyde-alcohol dehydrogenase"/>
    <property type="match status" value="1"/>
</dbReference>
<feature type="domain" description="Alcohol dehydrogenase iron-type/glycerol dehydrogenase GldA" evidence="4">
    <location>
        <begin position="10"/>
        <end position="178"/>
    </location>
</feature>
<dbReference type="OrthoDB" id="9815791at2"/>
<accession>A0A0H4KJL8</accession>
<evidence type="ECO:0000256" key="3">
    <source>
        <dbReference type="ARBA" id="ARBA00023027"/>
    </source>
</evidence>
<keyword evidence="2" id="KW-0560">Oxidoreductase</keyword>
<name>A0A1X7E769_9BACI</name>
<dbReference type="PATRIC" id="fig|135735.6.peg.2214"/>
<comment type="similarity">
    <text evidence="1">Belongs to the iron-containing alcohol dehydrogenase family.</text>
</comment>
<dbReference type="KEGG" id="beo:BEH_10635"/>
<evidence type="ECO:0000259" key="5">
    <source>
        <dbReference type="Pfam" id="PF25137"/>
    </source>
</evidence>
<evidence type="ECO:0000256" key="2">
    <source>
        <dbReference type="ARBA" id="ARBA00023002"/>
    </source>
</evidence>
<reference evidence="7" key="2">
    <citation type="submission" date="2015-06" db="EMBL/GenBank/DDBJ databases">
        <title>Genome Sequence of Bacillus endophyticus and Analysis of its Companion Mechanism in the Ketogulonigenium vulgare-Bacillus strain Consortium.</title>
        <authorList>
            <person name="Jia N."/>
            <person name="Du J."/>
            <person name="Ding M.-Z."/>
            <person name="Gao F."/>
            <person name="Yuan Y.-J."/>
        </authorList>
    </citation>
    <scope>NUCLEOTIDE SEQUENCE [LARGE SCALE GENOMIC DNA]</scope>
    <source>
        <strain evidence="7">Hbe603</strain>
    </source>
</reference>
<dbReference type="InterPro" id="IPR018211">
    <property type="entry name" value="ADH_Fe_CS"/>
</dbReference>
<dbReference type="InterPro" id="IPR001670">
    <property type="entry name" value="ADH_Fe/GldA"/>
</dbReference>
<dbReference type="CDD" id="cd08194">
    <property type="entry name" value="Fe-ADH-like"/>
    <property type="match status" value="1"/>
</dbReference>
<dbReference type="SUPFAM" id="SSF56796">
    <property type="entry name" value="Dehydroquinate synthase-like"/>
    <property type="match status" value="1"/>
</dbReference>
<dbReference type="InterPro" id="IPR039697">
    <property type="entry name" value="Alcohol_dehydrogenase_Fe"/>
</dbReference>
<dbReference type="PROSITE" id="PS00913">
    <property type="entry name" value="ADH_IRON_1"/>
    <property type="match status" value="1"/>
</dbReference>
<organism evidence="6 7">
    <name type="scientific">Priestia filamentosa</name>
    <dbReference type="NCBI Taxonomy" id="1402861"/>
    <lineage>
        <taxon>Bacteria</taxon>
        <taxon>Bacillati</taxon>
        <taxon>Bacillota</taxon>
        <taxon>Bacilli</taxon>
        <taxon>Bacillales</taxon>
        <taxon>Bacillaceae</taxon>
        <taxon>Priestia</taxon>
    </lineage>
</organism>
<dbReference type="PANTHER" id="PTHR11496">
    <property type="entry name" value="ALCOHOL DEHYDROGENASE"/>
    <property type="match status" value="1"/>
</dbReference>
<keyword evidence="3" id="KW-0520">NAD</keyword>
<protein>
    <submittedName>
        <fullName evidence="6">Alcohol dehydrogenase</fullName>
    </submittedName>
</protein>
<dbReference type="GeneID" id="93701265"/>
<keyword evidence="7" id="KW-1185">Reference proteome</keyword>
<dbReference type="FunFam" id="3.40.50.1970:FF:000003">
    <property type="entry name" value="Alcohol dehydrogenase, iron-containing"/>
    <property type="match status" value="1"/>
</dbReference>